<reference evidence="1 2" key="1">
    <citation type="submission" date="2019-05" db="EMBL/GenBank/DDBJ databases">
        <title>Another draft genome of Portunus trituberculatus and its Hox gene families provides insights of decapod evolution.</title>
        <authorList>
            <person name="Jeong J.-H."/>
            <person name="Song I."/>
            <person name="Kim S."/>
            <person name="Choi T."/>
            <person name="Kim D."/>
            <person name="Ryu S."/>
            <person name="Kim W."/>
        </authorList>
    </citation>
    <scope>NUCLEOTIDE SEQUENCE [LARGE SCALE GENOMIC DNA]</scope>
    <source>
        <tissue evidence="1">Muscle</tissue>
    </source>
</reference>
<comment type="caution">
    <text evidence="1">The sequence shown here is derived from an EMBL/GenBank/DDBJ whole genome shotgun (WGS) entry which is preliminary data.</text>
</comment>
<accession>A0A5B7FRD4</accession>
<protein>
    <submittedName>
        <fullName evidence="1">Uncharacterized protein</fullName>
    </submittedName>
</protein>
<evidence type="ECO:0000313" key="2">
    <source>
        <dbReference type="Proteomes" id="UP000324222"/>
    </source>
</evidence>
<gene>
    <name evidence="1" type="ORF">E2C01_041706</name>
</gene>
<name>A0A5B7FRD4_PORTR</name>
<organism evidence="1 2">
    <name type="scientific">Portunus trituberculatus</name>
    <name type="common">Swimming crab</name>
    <name type="synonym">Neptunus trituberculatus</name>
    <dbReference type="NCBI Taxonomy" id="210409"/>
    <lineage>
        <taxon>Eukaryota</taxon>
        <taxon>Metazoa</taxon>
        <taxon>Ecdysozoa</taxon>
        <taxon>Arthropoda</taxon>
        <taxon>Crustacea</taxon>
        <taxon>Multicrustacea</taxon>
        <taxon>Malacostraca</taxon>
        <taxon>Eumalacostraca</taxon>
        <taxon>Eucarida</taxon>
        <taxon>Decapoda</taxon>
        <taxon>Pleocyemata</taxon>
        <taxon>Brachyura</taxon>
        <taxon>Eubrachyura</taxon>
        <taxon>Portunoidea</taxon>
        <taxon>Portunidae</taxon>
        <taxon>Portuninae</taxon>
        <taxon>Portunus</taxon>
    </lineage>
</organism>
<evidence type="ECO:0000313" key="1">
    <source>
        <dbReference type="EMBL" id="MPC47945.1"/>
    </source>
</evidence>
<dbReference type="Proteomes" id="UP000324222">
    <property type="component" value="Unassembled WGS sequence"/>
</dbReference>
<dbReference type="EMBL" id="VSRR010008018">
    <property type="protein sequence ID" value="MPC47945.1"/>
    <property type="molecule type" value="Genomic_DNA"/>
</dbReference>
<sequence>MESHPKSVLQFAKHSLINGKCQNLSKFNSHQNFWHLAKNISNNFTLSFLPLFHLDGSNPITFVSKAELFSQTLRGAV</sequence>
<proteinExistence type="predicted"/>
<keyword evidence="2" id="KW-1185">Reference proteome</keyword>
<dbReference type="AlphaFoldDB" id="A0A5B7FRD4"/>